<evidence type="ECO:0000313" key="3">
    <source>
        <dbReference type="Proteomes" id="UP000265768"/>
    </source>
</evidence>
<dbReference type="EMBL" id="QZEY01000019">
    <property type="protein sequence ID" value="RJL23222.1"/>
    <property type="molecule type" value="Genomic_DNA"/>
</dbReference>
<dbReference type="InterPro" id="IPR006674">
    <property type="entry name" value="HD_domain"/>
</dbReference>
<comment type="caution">
    <text evidence="2">The sequence shown here is derived from an EMBL/GenBank/DDBJ whole genome shotgun (WGS) entry which is preliminary data.</text>
</comment>
<sequence length="80" mass="8992">MITRAVAEYEAGETPEARCARDADRLDCLLQAREYEEQGRRNVQPWIETSLAGLVTASAQRVALEALTQGTLVWLERTSR</sequence>
<evidence type="ECO:0000259" key="1">
    <source>
        <dbReference type="Pfam" id="PF13023"/>
    </source>
</evidence>
<evidence type="ECO:0000313" key="2">
    <source>
        <dbReference type="EMBL" id="RJL23222.1"/>
    </source>
</evidence>
<feature type="domain" description="HD" evidence="1">
    <location>
        <begin position="4"/>
        <end position="50"/>
    </location>
</feature>
<accession>A0A3A4AUL7</accession>
<name>A0A3A4AUL7_9ACTN</name>
<gene>
    <name evidence="2" type="ORF">D5H75_33155</name>
</gene>
<organism evidence="2 3">
    <name type="scientific">Bailinhaonella thermotolerans</name>
    <dbReference type="NCBI Taxonomy" id="1070861"/>
    <lineage>
        <taxon>Bacteria</taxon>
        <taxon>Bacillati</taxon>
        <taxon>Actinomycetota</taxon>
        <taxon>Actinomycetes</taxon>
        <taxon>Streptosporangiales</taxon>
        <taxon>Streptosporangiaceae</taxon>
        <taxon>Bailinhaonella</taxon>
    </lineage>
</organism>
<dbReference type="AlphaFoldDB" id="A0A3A4AUL7"/>
<dbReference type="SUPFAM" id="SSF109604">
    <property type="entry name" value="HD-domain/PDEase-like"/>
    <property type="match status" value="1"/>
</dbReference>
<reference evidence="2 3" key="1">
    <citation type="submission" date="2018-09" db="EMBL/GenBank/DDBJ databases">
        <title>YIM 75507 draft genome.</title>
        <authorList>
            <person name="Tang S."/>
            <person name="Feng Y."/>
        </authorList>
    </citation>
    <scope>NUCLEOTIDE SEQUENCE [LARGE SCALE GENOMIC DNA]</scope>
    <source>
        <strain evidence="2 3">YIM 75507</strain>
    </source>
</reference>
<proteinExistence type="predicted"/>
<dbReference type="Gene3D" id="1.10.3210.10">
    <property type="entry name" value="Hypothetical protein af1432"/>
    <property type="match status" value="1"/>
</dbReference>
<dbReference type="Proteomes" id="UP000265768">
    <property type="component" value="Unassembled WGS sequence"/>
</dbReference>
<dbReference type="OrthoDB" id="9786155at2"/>
<keyword evidence="3" id="KW-1185">Reference proteome</keyword>
<protein>
    <submittedName>
        <fullName evidence="2">HD domain-containing protein</fullName>
    </submittedName>
</protein>
<dbReference type="Pfam" id="PF13023">
    <property type="entry name" value="HD_3"/>
    <property type="match status" value="1"/>
</dbReference>